<protein>
    <submittedName>
        <fullName evidence="2">Uncharacterized protein</fullName>
    </submittedName>
</protein>
<accession>A0ABD2C2Y3</accession>
<feature type="region of interest" description="Disordered" evidence="1">
    <location>
        <begin position="222"/>
        <end position="303"/>
    </location>
</feature>
<evidence type="ECO:0000313" key="3">
    <source>
        <dbReference type="Proteomes" id="UP001607303"/>
    </source>
</evidence>
<organism evidence="2 3">
    <name type="scientific">Vespula maculifrons</name>
    <name type="common">Eastern yellow jacket</name>
    <name type="synonym">Wasp</name>
    <dbReference type="NCBI Taxonomy" id="7453"/>
    <lineage>
        <taxon>Eukaryota</taxon>
        <taxon>Metazoa</taxon>
        <taxon>Ecdysozoa</taxon>
        <taxon>Arthropoda</taxon>
        <taxon>Hexapoda</taxon>
        <taxon>Insecta</taxon>
        <taxon>Pterygota</taxon>
        <taxon>Neoptera</taxon>
        <taxon>Endopterygota</taxon>
        <taxon>Hymenoptera</taxon>
        <taxon>Apocrita</taxon>
        <taxon>Aculeata</taxon>
        <taxon>Vespoidea</taxon>
        <taxon>Vespidae</taxon>
        <taxon>Vespinae</taxon>
        <taxon>Vespula</taxon>
    </lineage>
</organism>
<name>A0ABD2C2Y3_VESMC</name>
<dbReference type="AlphaFoldDB" id="A0ABD2C2Y3"/>
<proteinExistence type="predicted"/>
<dbReference type="Proteomes" id="UP001607303">
    <property type="component" value="Unassembled WGS sequence"/>
</dbReference>
<reference evidence="2 3" key="1">
    <citation type="journal article" date="2024" name="Ann. Entomol. Soc. Am.">
        <title>Genomic analyses of the southern and eastern yellowjacket wasps (Hymenoptera: Vespidae) reveal evolutionary signatures of social life.</title>
        <authorList>
            <person name="Catto M.A."/>
            <person name="Caine P.B."/>
            <person name="Orr S.E."/>
            <person name="Hunt B.G."/>
            <person name="Goodisman M.A.D."/>
        </authorList>
    </citation>
    <scope>NUCLEOTIDE SEQUENCE [LARGE SCALE GENOMIC DNA]</scope>
    <source>
        <strain evidence="2">232</strain>
        <tissue evidence="2">Head and thorax</tissue>
    </source>
</reference>
<dbReference type="EMBL" id="JAYRBN010000061">
    <property type="protein sequence ID" value="KAL2739393.1"/>
    <property type="molecule type" value="Genomic_DNA"/>
</dbReference>
<sequence>MAGAMACSCKIETDLGDARNGQNPHLWVNTGFRRPLRLSFRGSRPEKRFANYRVIAPPPPSSPPAEPRTHRITASSLENRNARSTLSMSTSMVLPLVPITRISQCAICESSRVPGGPFALWGYHNSPILQNRAGFHLPGISELMKRELDSRRRVREKEDRNPLAREGILGVENGKDPMETFPNGISEVIQSYESRLQFVARFFLEPHGTWLCHYLDSYEKSKERKKKKRKEEEEEEEKEKEGNTGYNLADYGAPKLPGYESKRRGMGRGTCGDHKGTRPLVAVKEQGTKEKRCGKMDNMEDGD</sequence>
<keyword evidence="3" id="KW-1185">Reference proteome</keyword>
<evidence type="ECO:0000256" key="1">
    <source>
        <dbReference type="SAM" id="MobiDB-lite"/>
    </source>
</evidence>
<evidence type="ECO:0000313" key="2">
    <source>
        <dbReference type="EMBL" id="KAL2739393.1"/>
    </source>
</evidence>
<feature type="compositionally biased region" description="Basic and acidic residues" evidence="1">
    <location>
        <begin position="286"/>
        <end position="303"/>
    </location>
</feature>
<comment type="caution">
    <text evidence="2">The sequence shown here is derived from an EMBL/GenBank/DDBJ whole genome shotgun (WGS) entry which is preliminary data.</text>
</comment>
<gene>
    <name evidence="2" type="ORF">V1477_010782</name>
</gene>